<dbReference type="Gene3D" id="1.10.3580.10">
    <property type="entry name" value="ATP12 ATPase"/>
    <property type="match status" value="1"/>
</dbReference>
<dbReference type="InterPro" id="IPR011419">
    <property type="entry name" value="ATP12_ATP_synth-F1-assembly"/>
</dbReference>
<dbReference type="Pfam" id="PF07542">
    <property type="entry name" value="ATP12"/>
    <property type="match status" value="1"/>
</dbReference>
<protein>
    <submittedName>
        <fullName evidence="5">ATP12 chaperone protein</fullName>
    </submittedName>
</protein>
<feature type="transmembrane region" description="Helical" evidence="4">
    <location>
        <begin position="159"/>
        <end position="181"/>
    </location>
</feature>
<keyword evidence="3" id="KW-0143">Chaperone</keyword>
<keyword evidence="4" id="KW-1133">Transmembrane helix</keyword>
<keyword evidence="6" id="KW-1185">Reference proteome</keyword>
<dbReference type="KEGG" id="tsv:DSM104635_01887"/>
<dbReference type="GO" id="GO:0043461">
    <property type="term" value="P:proton-transporting ATP synthase complex assembly"/>
    <property type="evidence" value="ECO:0007669"/>
    <property type="project" value="InterPro"/>
</dbReference>
<comment type="similarity">
    <text evidence="1">Belongs to the ATP12 family.</text>
</comment>
<evidence type="ECO:0000313" key="6">
    <source>
        <dbReference type="Proteomes" id="UP000431269"/>
    </source>
</evidence>
<sequence length="234" mass="25243">MTIDLPRRFYTNATVADDGAGIMLDARRLKTARGDAFAAPARTLADAMAAEWAAQGEFIVPSSMPLTQLAFAAIDHTPARRDELVKYIAKFGETDLVCHRAASPPPLVARQSTMWDPIVVWAAHDLGVVLPVVIGVVAAQVPSESRETLAAHAAALDDFQLTALAQATGLAGSVLIAFALLRQRIDAETAFALAALDDLWSQEQWGQDAEAQDRLDSHRAEFENIVRFIALLNA</sequence>
<proteinExistence type="inferred from homology"/>
<dbReference type="Gene3D" id="3.30.2180.10">
    <property type="entry name" value="ATP12-like"/>
    <property type="match status" value="1"/>
</dbReference>
<dbReference type="Proteomes" id="UP000431269">
    <property type="component" value="Chromosome"/>
</dbReference>
<dbReference type="InterPro" id="IPR042272">
    <property type="entry name" value="ATP12_ATP_synth-F1-assembly_N"/>
</dbReference>
<dbReference type="InterPro" id="IPR023335">
    <property type="entry name" value="ATP12_ortho_dom_sf"/>
</dbReference>
<evidence type="ECO:0000256" key="3">
    <source>
        <dbReference type="ARBA" id="ARBA00023186"/>
    </source>
</evidence>
<dbReference type="AlphaFoldDB" id="A0A6I6MQI9"/>
<dbReference type="PANTHER" id="PTHR21013:SF10">
    <property type="entry name" value="ATP SYNTHASE MITOCHONDRIAL F1 COMPLEX ASSEMBLY FACTOR 2"/>
    <property type="match status" value="1"/>
</dbReference>
<accession>A0A6I6MQI9</accession>
<evidence type="ECO:0000256" key="1">
    <source>
        <dbReference type="ARBA" id="ARBA00008231"/>
    </source>
</evidence>
<evidence type="ECO:0000256" key="2">
    <source>
        <dbReference type="ARBA" id="ARBA00022946"/>
    </source>
</evidence>
<name>A0A6I6MQI9_9CAUL</name>
<dbReference type="PANTHER" id="PTHR21013">
    <property type="entry name" value="ATP SYNTHASE MITOCHONDRIAL F1 COMPLEX ASSEMBLY FACTOR 2/ATP12 PROTEIN, MITOCHONDRIAL PRECURSOR"/>
    <property type="match status" value="1"/>
</dbReference>
<gene>
    <name evidence="5" type="ORF">DSM104635_01887</name>
</gene>
<evidence type="ECO:0000256" key="4">
    <source>
        <dbReference type="SAM" id="Phobius"/>
    </source>
</evidence>
<keyword evidence="2" id="KW-0809">Transit peptide</keyword>
<dbReference type="RefSeq" id="WP_158765936.1">
    <property type="nucleotide sequence ID" value="NZ_CP047045.1"/>
</dbReference>
<evidence type="ECO:0000313" key="5">
    <source>
        <dbReference type="EMBL" id="QGZ95047.1"/>
    </source>
</evidence>
<dbReference type="SUPFAM" id="SSF160909">
    <property type="entry name" value="ATP12-like"/>
    <property type="match status" value="1"/>
</dbReference>
<reference evidence="6" key="1">
    <citation type="submission" date="2019-12" db="EMBL/GenBank/DDBJ databases">
        <title>Complete genome of Terracaulis silvestris 0127_4.</title>
        <authorList>
            <person name="Vieira S."/>
            <person name="Riedel T."/>
            <person name="Sproer C."/>
            <person name="Pascual J."/>
            <person name="Boedeker C."/>
            <person name="Overmann J."/>
        </authorList>
    </citation>
    <scope>NUCLEOTIDE SEQUENCE [LARGE SCALE GENOMIC DNA]</scope>
    <source>
        <strain evidence="6">0127_4</strain>
    </source>
</reference>
<dbReference type="EMBL" id="CP047045">
    <property type="protein sequence ID" value="QGZ95047.1"/>
    <property type="molecule type" value="Genomic_DNA"/>
</dbReference>
<organism evidence="5 6">
    <name type="scientific">Terricaulis silvestris</name>
    <dbReference type="NCBI Taxonomy" id="2686094"/>
    <lineage>
        <taxon>Bacteria</taxon>
        <taxon>Pseudomonadati</taxon>
        <taxon>Pseudomonadota</taxon>
        <taxon>Alphaproteobacteria</taxon>
        <taxon>Caulobacterales</taxon>
        <taxon>Caulobacteraceae</taxon>
        <taxon>Terricaulis</taxon>
    </lineage>
</organism>
<keyword evidence="4" id="KW-0812">Transmembrane</keyword>
<keyword evidence="4" id="KW-0472">Membrane</keyword>
<feature type="transmembrane region" description="Helical" evidence="4">
    <location>
        <begin position="118"/>
        <end position="139"/>
    </location>
</feature>